<dbReference type="AlphaFoldDB" id="M5WFQ4"/>
<dbReference type="HOGENOM" id="CLU_1952559_0_0_1"/>
<dbReference type="Gramene" id="ONH95328">
    <property type="protein sequence ID" value="ONH95328"/>
    <property type="gene ID" value="PRUPE_7G064500"/>
</dbReference>
<sequence length="129" mass="15356">MPMNDLEGREFANFEEAKRSYSNYSLAIGFTIRRSRLRRSKGGVVTNRQWLCSKEGSISKKWTNREDIVRTLRKKTRENHYTAFAVQYCHKRDVYIVNKFVNEHIHRLAHSHKVLFLRSHRCVKESDIA</sequence>
<evidence type="ECO:0000313" key="1">
    <source>
        <dbReference type="EMBL" id="ONH95328.1"/>
    </source>
</evidence>
<dbReference type="SMR" id="M5WFQ4"/>
<organism evidence="1 2">
    <name type="scientific">Prunus persica</name>
    <name type="common">Peach</name>
    <name type="synonym">Amygdalus persica</name>
    <dbReference type="NCBI Taxonomy" id="3760"/>
    <lineage>
        <taxon>Eukaryota</taxon>
        <taxon>Viridiplantae</taxon>
        <taxon>Streptophyta</taxon>
        <taxon>Embryophyta</taxon>
        <taxon>Tracheophyta</taxon>
        <taxon>Spermatophyta</taxon>
        <taxon>Magnoliopsida</taxon>
        <taxon>eudicotyledons</taxon>
        <taxon>Gunneridae</taxon>
        <taxon>Pentapetalae</taxon>
        <taxon>rosids</taxon>
        <taxon>fabids</taxon>
        <taxon>Rosales</taxon>
        <taxon>Rosaceae</taxon>
        <taxon>Amygdaloideae</taxon>
        <taxon>Amygdaleae</taxon>
        <taxon>Prunus</taxon>
    </lineage>
</organism>
<reference evidence="1 2" key="1">
    <citation type="journal article" date="2013" name="Nat. Genet.">
        <title>The high-quality draft genome of peach (Prunus persica) identifies unique patterns of genetic diversity, domestication and genome evolution.</title>
        <authorList>
            <consortium name="International Peach Genome Initiative"/>
            <person name="Verde I."/>
            <person name="Abbott A.G."/>
            <person name="Scalabrin S."/>
            <person name="Jung S."/>
            <person name="Shu S."/>
            <person name="Marroni F."/>
            <person name="Zhebentyayeva T."/>
            <person name="Dettori M.T."/>
            <person name="Grimwood J."/>
            <person name="Cattonaro F."/>
            <person name="Zuccolo A."/>
            <person name="Rossini L."/>
            <person name="Jenkins J."/>
            <person name="Vendramin E."/>
            <person name="Meisel L.A."/>
            <person name="Decroocq V."/>
            <person name="Sosinski B."/>
            <person name="Prochnik S."/>
            <person name="Mitros T."/>
            <person name="Policriti A."/>
            <person name="Cipriani G."/>
            <person name="Dondini L."/>
            <person name="Ficklin S."/>
            <person name="Goodstein D.M."/>
            <person name="Xuan P."/>
            <person name="Del Fabbro C."/>
            <person name="Aramini V."/>
            <person name="Copetti D."/>
            <person name="Gonzalez S."/>
            <person name="Horner D.S."/>
            <person name="Falchi R."/>
            <person name="Lucas S."/>
            <person name="Mica E."/>
            <person name="Maldonado J."/>
            <person name="Lazzari B."/>
            <person name="Bielenberg D."/>
            <person name="Pirona R."/>
            <person name="Miculan M."/>
            <person name="Barakat A."/>
            <person name="Testolin R."/>
            <person name="Stella A."/>
            <person name="Tartarini S."/>
            <person name="Tonutti P."/>
            <person name="Arus P."/>
            <person name="Orellana A."/>
            <person name="Wells C."/>
            <person name="Main D."/>
            <person name="Vizzotto G."/>
            <person name="Silva H."/>
            <person name="Salamini F."/>
            <person name="Schmutz J."/>
            <person name="Morgante M."/>
            <person name="Rokhsar D.S."/>
        </authorList>
    </citation>
    <scope>NUCLEOTIDE SEQUENCE [LARGE SCALE GENOMIC DNA]</scope>
    <source>
        <strain evidence="2">cv. Nemared</strain>
    </source>
</reference>
<name>M5WFQ4_PRUPE</name>
<dbReference type="PANTHER" id="PTHR46328:SF17">
    <property type="entry name" value="FAR-RED IMPAIRED RESPONSIVE (FAR1) FAMILY PROTEIN"/>
    <property type="match status" value="1"/>
</dbReference>
<dbReference type="PANTHER" id="PTHR46328">
    <property type="entry name" value="FAR-RED IMPAIRED RESPONSIVE (FAR1) FAMILY PROTEIN-RELATED"/>
    <property type="match status" value="1"/>
</dbReference>
<dbReference type="EMBL" id="CM007657">
    <property type="protein sequence ID" value="ONH95328.1"/>
    <property type="molecule type" value="Genomic_DNA"/>
</dbReference>
<dbReference type="Proteomes" id="UP000006882">
    <property type="component" value="Chromosome G7"/>
</dbReference>
<proteinExistence type="predicted"/>
<evidence type="ECO:0000313" key="2">
    <source>
        <dbReference type="Proteomes" id="UP000006882"/>
    </source>
</evidence>
<accession>M5WFQ4</accession>
<dbReference type="OMA" id="KTRENHY"/>
<protein>
    <submittedName>
        <fullName evidence="1">Uncharacterized protein</fullName>
    </submittedName>
</protein>
<dbReference type="Pfam" id="PF03101">
    <property type="entry name" value="FAR1"/>
    <property type="match status" value="1"/>
</dbReference>
<keyword evidence="2" id="KW-1185">Reference proteome</keyword>
<gene>
    <name evidence="1" type="ORF">PRUPE_7G064500</name>
</gene>
<dbReference type="InterPro" id="IPR004330">
    <property type="entry name" value="FAR1_DNA_bnd_dom"/>
</dbReference>